<keyword evidence="4" id="KW-0732">Signal</keyword>
<keyword evidence="2 6" id="KW-0560">Oxidoreductase</keyword>
<dbReference type="NCBIfam" id="TIGR00357">
    <property type="entry name" value="peptide-methionine (R)-S-oxide reductase MsrB"/>
    <property type="match status" value="1"/>
</dbReference>
<gene>
    <name evidence="6" type="primary">msrB</name>
    <name evidence="6" type="ORF">LHA26_03150</name>
</gene>
<dbReference type="PANTHER" id="PTHR10173">
    <property type="entry name" value="METHIONINE SULFOXIDE REDUCTASE"/>
    <property type="match status" value="1"/>
</dbReference>
<proteinExistence type="predicted"/>
<dbReference type="Gene3D" id="2.170.150.20">
    <property type="entry name" value="Peptide methionine sulfoxide reductase"/>
    <property type="match status" value="1"/>
</dbReference>
<comment type="catalytic activity">
    <reaction evidence="3">
        <text>L-methionyl-[protein] + [thioredoxin]-disulfide + H2O = L-methionyl-(R)-S-oxide-[protein] + [thioredoxin]-dithiol</text>
        <dbReference type="Rhea" id="RHEA:24164"/>
        <dbReference type="Rhea" id="RHEA-COMP:10698"/>
        <dbReference type="Rhea" id="RHEA-COMP:10700"/>
        <dbReference type="Rhea" id="RHEA-COMP:12313"/>
        <dbReference type="Rhea" id="RHEA-COMP:12314"/>
        <dbReference type="ChEBI" id="CHEBI:15377"/>
        <dbReference type="ChEBI" id="CHEBI:16044"/>
        <dbReference type="ChEBI" id="CHEBI:29950"/>
        <dbReference type="ChEBI" id="CHEBI:45764"/>
        <dbReference type="ChEBI" id="CHEBI:50058"/>
        <dbReference type="EC" id="1.8.4.12"/>
    </reaction>
</comment>
<reference evidence="6" key="1">
    <citation type="journal article" date="2022" name="Toxins">
        <title>Genomic Analysis of Sphingopyxis sp. USTB-05 for Biodegrading Cyanobacterial Hepatotoxins.</title>
        <authorList>
            <person name="Liu C."/>
            <person name="Xu Q."/>
            <person name="Zhao Z."/>
            <person name="Zhang H."/>
            <person name="Liu X."/>
            <person name="Yin C."/>
            <person name="Liu Y."/>
            <person name="Yan H."/>
        </authorList>
    </citation>
    <scope>NUCLEOTIDE SEQUENCE</scope>
    <source>
        <strain evidence="6">NBD5</strain>
    </source>
</reference>
<dbReference type="InterPro" id="IPR002579">
    <property type="entry name" value="Met_Sox_Rdtase_MsrB_dom"/>
</dbReference>
<evidence type="ECO:0000313" key="7">
    <source>
        <dbReference type="Proteomes" id="UP001056937"/>
    </source>
</evidence>
<evidence type="ECO:0000256" key="3">
    <source>
        <dbReference type="ARBA" id="ARBA00048488"/>
    </source>
</evidence>
<feature type="signal peptide" evidence="4">
    <location>
        <begin position="1"/>
        <end position="38"/>
    </location>
</feature>
<evidence type="ECO:0000256" key="2">
    <source>
        <dbReference type="ARBA" id="ARBA00023002"/>
    </source>
</evidence>
<dbReference type="SUPFAM" id="SSF51316">
    <property type="entry name" value="Mss4-like"/>
    <property type="match status" value="1"/>
</dbReference>
<evidence type="ECO:0000259" key="5">
    <source>
        <dbReference type="PROSITE" id="PS51790"/>
    </source>
</evidence>
<dbReference type="Proteomes" id="UP001056937">
    <property type="component" value="Chromosome 1"/>
</dbReference>
<accession>A0ABY4X9B8</accession>
<evidence type="ECO:0000256" key="4">
    <source>
        <dbReference type="SAM" id="SignalP"/>
    </source>
</evidence>
<dbReference type="EMBL" id="CP084930">
    <property type="protein sequence ID" value="USI73493.1"/>
    <property type="molecule type" value="Genomic_DNA"/>
</dbReference>
<dbReference type="PROSITE" id="PS51318">
    <property type="entry name" value="TAT"/>
    <property type="match status" value="1"/>
</dbReference>
<sequence length="168" mass="18192">MTSTAQIPSRRRFFSLCTATAAGAALWRLGLSPAPASAAPAPYRLTDAEWRKRLPPQAYAVLRQASTEYPFTSPLNSEHRHGTFVCAGCALPLFASATKFDSGTGWPSFSDHLPGAIGERVDRSLLEVRTEVHCARCGGHLGHVFEDGPQPTGLRYCMNGVAMRFRAA</sequence>
<dbReference type="GO" id="GO:0033743">
    <property type="term" value="F:peptide-methionine (R)-S-oxide reductase activity"/>
    <property type="evidence" value="ECO:0007669"/>
    <property type="project" value="UniProtKB-EC"/>
</dbReference>
<evidence type="ECO:0000256" key="1">
    <source>
        <dbReference type="ARBA" id="ARBA00012499"/>
    </source>
</evidence>
<evidence type="ECO:0000313" key="6">
    <source>
        <dbReference type="EMBL" id="USI73493.1"/>
    </source>
</evidence>
<dbReference type="EC" id="1.8.4.12" evidence="1"/>
<dbReference type="InterPro" id="IPR028427">
    <property type="entry name" value="Met_Sox_Rdtase_MsrB"/>
</dbReference>
<keyword evidence="7" id="KW-1185">Reference proteome</keyword>
<dbReference type="PANTHER" id="PTHR10173:SF57">
    <property type="entry name" value="PEPTIDE-METHIONINE (R)-S-OXIDE REDUCTASE"/>
    <property type="match status" value="1"/>
</dbReference>
<dbReference type="Pfam" id="PF01641">
    <property type="entry name" value="SelR"/>
    <property type="match status" value="1"/>
</dbReference>
<dbReference type="InterPro" id="IPR011057">
    <property type="entry name" value="Mss4-like_sf"/>
</dbReference>
<dbReference type="PROSITE" id="PS51790">
    <property type="entry name" value="MSRB"/>
    <property type="match status" value="1"/>
</dbReference>
<name>A0ABY4X9B8_9SPHN</name>
<organism evidence="6 7">
    <name type="scientific">Sphingomonas morindae</name>
    <dbReference type="NCBI Taxonomy" id="1541170"/>
    <lineage>
        <taxon>Bacteria</taxon>
        <taxon>Pseudomonadati</taxon>
        <taxon>Pseudomonadota</taxon>
        <taxon>Alphaproteobacteria</taxon>
        <taxon>Sphingomonadales</taxon>
        <taxon>Sphingomonadaceae</taxon>
        <taxon>Sphingomonas</taxon>
    </lineage>
</organism>
<dbReference type="RefSeq" id="WP_252167303.1">
    <property type="nucleotide sequence ID" value="NZ_CP084930.1"/>
</dbReference>
<protein>
    <recommendedName>
        <fullName evidence="1">peptide-methionine (R)-S-oxide reductase</fullName>
        <ecNumber evidence="1">1.8.4.12</ecNumber>
    </recommendedName>
</protein>
<dbReference type="InterPro" id="IPR006311">
    <property type="entry name" value="TAT_signal"/>
</dbReference>
<feature type="domain" description="MsrB" evidence="5">
    <location>
        <begin position="47"/>
        <end position="168"/>
    </location>
</feature>
<feature type="chain" id="PRO_5045975257" description="peptide-methionine (R)-S-oxide reductase" evidence="4">
    <location>
        <begin position="39"/>
        <end position="168"/>
    </location>
</feature>